<dbReference type="SUPFAM" id="SSF56726">
    <property type="entry name" value="DNA topoisomerase IV, alpha subunit"/>
    <property type="match status" value="2"/>
</dbReference>
<proteinExistence type="predicted"/>
<dbReference type="InterPro" id="IPR036078">
    <property type="entry name" value="Spo11/TopoVI_A_sf"/>
</dbReference>
<name>A0A3Q0JHR6_DIACI</name>
<dbReference type="CDD" id="cd00223">
    <property type="entry name" value="TOPRIM_TopoIIB_SPO"/>
    <property type="match status" value="1"/>
</dbReference>
<feature type="domain" description="Topoisomerase 6 subunit A/Spo11 TOPRIM" evidence="1">
    <location>
        <begin position="37"/>
        <end position="112"/>
    </location>
</feature>
<sequence>MGSQKDVVYKSCPIILQSKGFPDVNTRLFLRKLKDSVDSKGFPDVNTRLFLRKLKDSVDVPLYALVDADPYGIEIMCVYRYGSLTLSPQALTLACPEIQWLGIHPTDIRHWASNPGPSTLSPQALTLACPEIQWLGIHPTDIRHWVIPTIPMTERDLSKLRHLLTRPFIMSNKKLLKE</sequence>
<dbReference type="Gene3D" id="3.40.1360.10">
    <property type="match status" value="2"/>
</dbReference>
<evidence type="ECO:0000313" key="3">
    <source>
        <dbReference type="RefSeq" id="XP_026687962.1"/>
    </source>
</evidence>
<feature type="domain" description="Topoisomerase 6 subunit A/Spo11 TOPRIM" evidence="1">
    <location>
        <begin position="118"/>
        <end position="177"/>
    </location>
</feature>
<dbReference type="PANTHER" id="PTHR10848">
    <property type="entry name" value="MEIOTIC RECOMBINATION PROTEIN SPO11"/>
    <property type="match status" value="1"/>
</dbReference>
<dbReference type="InterPro" id="IPR002815">
    <property type="entry name" value="Spo11/TopoVI_A"/>
</dbReference>
<dbReference type="AlphaFoldDB" id="A0A3Q0JHR6"/>
<dbReference type="PANTHER" id="PTHR10848:SF0">
    <property type="entry name" value="MEIOTIC RECOMBINATION PROTEIN SPO11"/>
    <property type="match status" value="1"/>
</dbReference>
<feature type="non-terminal residue" evidence="3">
    <location>
        <position position="178"/>
    </location>
</feature>
<gene>
    <name evidence="3" type="primary">LOC113472409</name>
</gene>
<dbReference type="GO" id="GO:0003677">
    <property type="term" value="F:DNA binding"/>
    <property type="evidence" value="ECO:0007669"/>
    <property type="project" value="InterPro"/>
</dbReference>
<dbReference type="GO" id="GO:0003918">
    <property type="term" value="F:DNA topoisomerase type II (double strand cut, ATP-hydrolyzing) activity"/>
    <property type="evidence" value="ECO:0007669"/>
    <property type="project" value="InterPro"/>
</dbReference>
<dbReference type="GeneID" id="113472409"/>
<dbReference type="STRING" id="121845.A0A3Q0JHR6"/>
<evidence type="ECO:0000259" key="1">
    <source>
        <dbReference type="Pfam" id="PF21180"/>
    </source>
</evidence>
<dbReference type="Pfam" id="PF21180">
    <property type="entry name" value="TOP6A-Spo11_Toprim"/>
    <property type="match status" value="2"/>
</dbReference>
<reference evidence="3" key="1">
    <citation type="submission" date="2025-08" db="UniProtKB">
        <authorList>
            <consortium name="RefSeq"/>
        </authorList>
    </citation>
    <scope>IDENTIFICATION</scope>
</reference>
<dbReference type="PaxDb" id="121845-A0A3Q0JHR6"/>
<evidence type="ECO:0000313" key="2">
    <source>
        <dbReference type="Proteomes" id="UP000079169"/>
    </source>
</evidence>
<protein>
    <submittedName>
        <fullName evidence="3">Meiotic recombination protein SPO11-like</fullName>
    </submittedName>
</protein>
<accession>A0A3Q0JHR6</accession>
<dbReference type="InterPro" id="IPR034136">
    <property type="entry name" value="TOPRIM_Topo6A/Spo11"/>
</dbReference>
<dbReference type="RefSeq" id="XP_026687962.1">
    <property type="nucleotide sequence ID" value="XM_026832161.1"/>
</dbReference>
<dbReference type="KEGG" id="dci:113472409"/>
<dbReference type="GO" id="GO:0005694">
    <property type="term" value="C:chromosome"/>
    <property type="evidence" value="ECO:0007669"/>
    <property type="project" value="InterPro"/>
</dbReference>
<keyword evidence="2" id="KW-1185">Reference proteome</keyword>
<organism evidence="2 3">
    <name type="scientific">Diaphorina citri</name>
    <name type="common">Asian citrus psyllid</name>
    <dbReference type="NCBI Taxonomy" id="121845"/>
    <lineage>
        <taxon>Eukaryota</taxon>
        <taxon>Metazoa</taxon>
        <taxon>Ecdysozoa</taxon>
        <taxon>Arthropoda</taxon>
        <taxon>Hexapoda</taxon>
        <taxon>Insecta</taxon>
        <taxon>Pterygota</taxon>
        <taxon>Neoptera</taxon>
        <taxon>Paraneoptera</taxon>
        <taxon>Hemiptera</taxon>
        <taxon>Sternorrhyncha</taxon>
        <taxon>Psylloidea</taxon>
        <taxon>Psyllidae</taxon>
        <taxon>Diaphorininae</taxon>
        <taxon>Diaphorina</taxon>
    </lineage>
</organism>
<dbReference type="Proteomes" id="UP000079169">
    <property type="component" value="Unplaced"/>
</dbReference>